<feature type="compositionally biased region" description="Basic and acidic residues" evidence="1">
    <location>
        <begin position="132"/>
        <end position="142"/>
    </location>
</feature>
<gene>
    <name evidence="2" type="ORF">CEUSTIGMA_g4152.t1</name>
</gene>
<sequence length="224" mass="24583">MTVSSVLIGRVLAARSSTKAVPLFQGMSQAESLVIGTCTAHMEECHDIKEFGPGFFKYGWYAEPRLFTQKDIDSVMSLHHGPPPRYAPQTTSHRQGKSWRRMDDCNKSSPLPSGERRGSMDARKRSPLLSSGERRGSMDNSKRSPVLLSGERRGSMDACVIKGMNLSAQTENKHELKTLEASDGILDSSEGALSDLIRIRSIGRCQTGPSFKLDVNAPSFSPSH</sequence>
<evidence type="ECO:0000313" key="3">
    <source>
        <dbReference type="Proteomes" id="UP000232323"/>
    </source>
</evidence>
<dbReference type="Proteomes" id="UP000232323">
    <property type="component" value="Unassembled WGS sequence"/>
</dbReference>
<dbReference type="AlphaFoldDB" id="A0A250X0X9"/>
<organism evidence="2 3">
    <name type="scientific">Chlamydomonas eustigma</name>
    <dbReference type="NCBI Taxonomy" id="1157962"/>
    <lineage>
        <taxon>Eukaryota</taxon>
        <taxon>Viridiplantae</taxon>
        <taxon>Chlorophyta</taxon>
        <taxon>core chlorophytes</taxon>
        <taxon>Chlorophyceae</taxon>
        <taxon>CS clade</taxon>
        <taxon>Chlamydomonadales</taxon>
        <taxon>Chlamydomonadaceae</taxon>
        <taxon>Chlamydomonas</taxon>
    </lineage>
</organism>
<name>A0A250X0X9_9CHLO</name>
<reference evidence="2 3" key="1">
    <citation type="submission" date="2017-08" db="EMBL/GenBank/DDBJ databases">
        <title>Acidophilic green algal genome provides insights into adaptation to an acidic environment.</title>
        <authorList>
            <person name="Hirooka S."/>
            <person name="Hirose Y."/>
            <person name="Kanesaki Y."/>
            <person name="Higuchi S."/>
            <person name="Fujiwara T."/>
            <person name="Onuma R."/>
            <person name="Era A."/>
            <person name="Ohbayashi R."/>
            <person name="Uzuka A."/>
            <person name="Nozaki H."/>
            <person name="Yoshikawa H."/>
            <person name="Miyagishima S.Y."/>
        </authorList>
    </citation>
    <scope>NUCLEOTIDE SEQUENCE [LARGE SCALE GENOMIC DNA]</scope>
    <source>
        <strain evidence="2 3">NIES-2499</strain>
    </source>
</reference>
<feature type="compositionally biased region" description="Basic and acidic residues" evidence="1">
    <location>
        <begin position="114"/>
        <end position="124"/>
    </location>
</feature>
<dbReference type="OrthoDB" id="2019121at2759"/>
<dbReference type="EMBL" id="BEGY01000019">
    <property type="protein sequence ID" value="GAX76706.1"/>
    <property type="molecule type" value="Genomic_DNA"/>
</dbReference>
<evidence type="ECO:0000256" key="1">
    <source>
        <dbReference type="SAM" id="MobiDB-lite"/>
    </source>
</evidence>
<accession>A0A250X0X9</accession>
<evidence type="ECO:0000313" key="2">
    <source>
        <dbReference type="EMBL" id="GAX76706.1"/>
    </source>
</evidence>
<feature type="region of interest" description="Disordered" evidence="1">
    <location>
        <begin position="78"/>
        <end position="149"/>
    </location>
</feature>
<keyword evidence="3" id="KW-1185">Reference proteome</keyword>
<protein>
    <submittedName>
        <fullName evidence="2">Uncharacterized protein</fullName>
    </submittedName>
</protein>
<proteinExistence type="predicted"/>
<comment type="caution">
    <text evidence="2">The sequence shown here is derived from an EMBL/GenBank/DDBJ whole genome shotgun (WGS) entry which is preliminary data.</text>
</comment>